<feature type="transmembrane region" description="Helical" evidence="7">
    <location>
        <begin position="6"/>
        <end position="24"/>
    </location>
</feature>
<reference evidence="10 11" key="1">
    <citation type="journal article" date="2006" name="Science">
        <title>Genome of rice cluster I archaea -- the key methane producers in the rice rhizosphere.</title>
        <authorList>
            <person name="Erkel C."/>
            <person name="Kube M."/>
            <person name="Reinhardt R."/>
            <person name="Liesack W."/>
        </authorList>
    </citation>
    <scope>NUCLEOTIDE SEQUENCE [LARGE SCALE GENOMIC DNA]</scope>
    <source>
        <strain evidence="11">DSM 22066 / NBRC 105507 / MRE50</strain>
    </source>
</reference>
<dbReference type="AlphaFoldDB" id="Q0W0D3"/>
<feature type="transmembrane region" description="Helical" evidence="7">
    <location>
        <begin position="147"/>
        <end position="168"/>
    </location>
</feature>
<dbReference type="EMBL" id="AM114193">
    <property type="protein sequence ID" value="CAJ38160.1"/>
    <property type="molecule type" value="Genomic_DNA"/>
</dbReference>
<feature type="transmembrane region" description="Helical" evidence="7">
    <location>
        <begin position="116"/>
        <end position="135"/>
    </location>
</feature>
<dbReference type="GO" id="GO:0008324">
    <property type="term" value="F:monoatomic cation transmembrane transporter activity"/>
    <property type="evidence" value="ECO:0007669"/>
    <property type="project" value="InterPro"/>
</dbReference>
<comment type="similarity">
    <text evidence="2">Belongs to the monovalent cation:proton antiporter 2 (CPA2) transporter (TC 2.A.37) family.</text>
</comment>
<dbReference type="InterPro" id="IPR003148">
    <property type="entry name" value="RCK_N"/>
</dbReference>
<dbReference type="PROSITE" id="PS51201">
    <property type="entry name" value="RCK_N"/>
    <property type="match status" value="1"/>
</dbReference>
<dbReference type="GO" id="GO:1902600">
    <property type="term" value="P:proton transmembrane transport"/>
    <property type="evidence" value="ECO:0007669"/>
    <property type="project" value="InterPro"/>
</dbReference>
<dbReference type="Pfam" id="PF02080">
    <property type="entry name" value="TrkA_C"/>
    <property type="match status" value="1"/>
</dbReference>
<feature type="domain" description="RCK C-terminal" evidence="9">
    <location>
        <begin position="573"/>
        <end position="657"/>
    </location>
</feature>
<dbReference type="PANTHER" id="PTHR42751:SF3">
    <property type="entry name" value="SODIUM_GLUTAMATE SYMPORTER"/>
    <property type="match status" value="1"/>
</dbReference>
<feature type="transmembrane region" description="Helical" evidence="7">
    <location>
        <begin position="295"/>
        <end position="317"/>
    </location>
</feature>
<dbReference type="eggNOG" id="arCOG01955">
    <property type="taxonomic scope" value="Archaea"/>
</dbReference>
<gene>
    <name evidence="10" type="ORF">RRC462</name>
</gene>
<dbReference type="PANTHER" id="PTHR42751">
    <property type="entry name" value="SODIUM/HYDROGEN EXCHANGER FAMILY/TRKA DOMAIN PROTEIN"/>
    <property type="match status" value="1"/>
</dbReference>
<evidence type="ECO:0000256" key="5">
    <source>
        <dbReference type="ARBA" id="ARBA00022989"/>
    </source>
</evidence>
<dbReference type="InterPro" id="IPR006037">
    <property type="entry name" value="RCK_C"/>
</dbReference>
<protein>
    <submittedName>
        <fullName evidence="10">Na(+)/H(+) antiporter</fullName>
    </submittedName>
</protein>
<feature type="transmembrane region" description="Helical" evidence="7">
    <location>
        <begin position="86"/>
        <end position="110"/>
    </location>
</feature>
<dbReference type="OrthoDB" id="43518at2157"/>
<feature type="transmembrane region" description="Helical" evidence="7">
    <location>
        <begin position="356"/>
        <end position="376"/>
    </location>
</feature>
<dbReference type="SUPFAM" id="SSF116726">
    <property type="entry name" value="TrkA C-terminal domain-like"/>
    <property type="match status" value="1"/>
</dbReference>
<dbReference type="GO" id="GO:0006813">
    <property type="term" value="P:potassium ion transport"/>
    <property type="evidence" value="ECO:0007669"/>
    <property type="project" value="InterPro"/>
</dbReference>
<keyword evidence="4 7" id="KW-0812">Transmembrane</keyword>
<sequence length="680" mass="74952">MDFSFLSNISILLAFSILVLLICYRFKIPEIIGFLVTGVLAGPHVFGIIHNAHDIDYFAEIGIVLLLFTIGMEFSFKKLIELKKELIIGGVAQVLFTFLVAFVVSSMIGLSFNTSVLIGFLISLSSTAIVLRLLQDRDELETPHGRIILGILIFQDLIALPMMLLIPLLTGKPGDIINTIPAMMVEVVVIVFLVIVATVWIVPKVLQKVAQTRSQELFLLSVVVLCLAMAWLTQSIGLSLALGAFLAGLIISESQFSHQALGGILPFRYVFTSMFFVSIGMMLDIHFFINNPVLIVAAVIGVILLKALMGGAATLILGYPMRTVVLVGLALSQVGEFSFILSKIGADSGLLTADQYQFFLAASILTMGVTPFLLSLSPKTSDLICRMPLPKRFKANNCPVKDEPVTLKDHLVIIGYGLNGRNLSRAARTSNIPYVIIEMNPDTVVKEKAKGEPIFYGDATNEMVLEHAKISEARTAVIAISDSIATRRIVHALRSKNPHLHIIVRTRYLKEMPSLYELGANEVIPEEFETSVEIFARVLKKYLVPKSDIDRLVSDVRSENYEVLRTKKKTYTLDDLQTNVPEVEISTLVVTEGMPAHNMSIKDLEIRKNYDVTIVLIQRGLETIYNPGADTLLLKGDTVFLFGSHENLARVAAELFSEKTVVMEQTSGPIPAQSRENMGA</sequence>
<feature type="transmembrane region" description="Helical" evidence="7">
    <location>
        <begin position="180"/>
        <end position="202"/>
    </location>
</feature>
<accession>Q0W0D3</accession>
<evidence type="ECO:0000259" key="9">
    <source>
        <dbReference type="PROSITE" id="PS51202"/>
    </source>
</evidence>
<dbReference type="GO" id="GO:0016020">
    <property type="term" value="C:membrane"/>
    <property type="evidence" value="ECO:0007669"/>
    <property type="project" value="UniProtKB-SubCell"/>
</dbReference>
<dbReference type="Gene3D" id="3.40.50.720">
    <property type="entry name" value="NAD(P)-binding Rossmann-like Domain"/>
    <property type="match status" value="1"/>
</dbReference>
<feature type="transmembrane region" description="Helical" evidence="7">
    <location>
        <begin position="214"/>
        <end position="232"/>
    </location>
</feature>
<dbReference type="InterPro" id="IPR036721">
    <property type="entry name" value="RCK_C_sf"/>
</dbReference>
<keyword evidence="11" id="KW-1185">Reference proteome</keyword>
<name>Q0W0D3_METAR</name>
<dbReference type="Gene3D" id="3.30.70.1450">
    <property type="entry name" value="Regulator of K+ conductance, C-terminal domain"/>
    <property type="match status" value="1"/>
</dbReference>
<evidence type="ECO:0000256" key="6">
    <source>
        <dbReference type="ARBA" id="ARBA00023136"/>
    </source>
</evidence>
<comment type="subcellular location">
    <subcellularLocation>
        <location evidence="1">Membrane</location>
        <topology evidence="1">Multi-pass membrane protein</topology>
    </subcellularLocation>
</comment>
<evidence type="ECO:0000313" key="10">
    <source>
        <dbReference type="EMBL" id="CAJ38160.1"/>
    </source>
</evidence>
<dbReference type="GO" id="GO:0015297">
    <property type="term" value="F:antiporter activity"/>
    <property type="evidence" value="ECO:0007669"/>
    <property type="project" value="InterPro"/>
</dbReference>
<dbReference type="Pfam" id="PF00999">
    <property type="entry name" value="Na_H_Exchanger"/>
    <property type="match status" value="1"/>
</dbReference>
<dbReference type="InterPro" id="IPR036291">
    <property type="entry name" value="NAD(P)-bd_dom_sf"/>
</dbReference>
<evidence type="ECO:0000256" key="7">
    <source>
        <dbReference type="SAM" id="Phobius"/>
    </source>
</evidence>
<dbReference type="Pfam" id="PF02254">
    <property type="entry name" value="TrkA_N"/>
    <property type="match status" value="1"/>
</dbReference>
<evidence type="ECO:0000256" key="3">
    <source>
        <dbReference type="ARBA" id="ARBA00022448"/>
    </source>
</evidence>
<dbReference type="PROSITE" id="PS51202">
    <property type="entry name" value="RCK_C"/>
    <property type="match status" value="1"/>
</dbReference>
<evidence type="ECO:0000259" key="8">
    <source>
        <dbReference type="PROSITE" id="PS51201"/>
    </source>
</evidence>
<dbReference type="Gene3D" id="1.20.1530.20">
    <property type="match status" value="1"/>
</dbReference>
<feature type="transmembrane region" description="Helical" evidence="7">
    <location>
        <begin position="31"/>
        <end position="49"/>
    </location>
</feature>
<dbReference type="SUPFAM" id="SSF51735">
    <property type="entry name" value="NAD(P)-binding Rossmann-fold domains"/>
    <property type="match status" value="1"/>
</dbReference>
<evidence type="ECO:0000256" key="1">
    <source>
        <dbReference type="ARBA" id="ARBA00004141"/>
    </source>
</evidence>
<feature type="domain" description="RCK N-terminal" evidence="8">
    <location>
        <begin position="408"/>
        <end position="525"/>
    </location>
</feature>
<dbReference type="KEGG" id="rci:RRC462"/>
<dbReference type="Proteomes" id="UP000000663">
    <property type="component" value="Chromosome"/>
</dbReference>
<keyword evidence="5 7" id="KW-1133">Transmembrane helix</keyword>
<evidence type="ECO:0000256" key="2">
    <source>
        <dbReference type="ARBA" id="ARBA00005551"/>
    </source>
</evidence>
<dbReference type="InterPro" id="IPR006153">
    <property type="entry name" value="Cation/H_exchanger_TM"/>
</dbReference>
<evidence type="ECO:0000313" key="11">
    <source>
        <dbReference type="Proteomes" id="UP000000663"/>
    </source>
</evidence>
<feature type="transmembrane region" description="Helical" evidence="7">
    <location>
        <begin position="269"/>
        <end position="289"/>
    </location>
</feature>
<dbReference type="STRING" id="351160.RRC462"/>
<keyword evidence="3" id="KW-0813">Transport</keyword>
<keyword evidence="6 7" id="KW-0472">Membrane</keyword>
<organism evidence="10 11">
    <name type="scientific">Methanocella arvoryzae (strain DSM 22066 / NBRC 105507 / MRE50)</name>
    <dbReference type="NCBI Taxonomy" id="351160"/>
    <lineage>
        <taxon>Archaea</taxon>
        <taxon>Methanobacteriati</taxon>
        <taxon>Methanobacteriota</taxon>
        <taxon>Stenosarchaea group</taxon>
        <taxon>Methanomicrobia</taxon>
        <taxon>Methanocellales</taxon>
        <taxon>Methanocellaceae</taxon>
        <taxon>Methanocella</taxon>
    </lineage>
</organism>
<feature type="transmembrane region" description="Helical" evidence="7">
    <location>
        <begin position="55"/>
        <end position="74"/>
    </location>
</feature>
<evidence type="ECO:0000256" key="4">
    <source>
        <dbReference type="ARBA" id="ARBA00022692"/>
    </source>
</evidence>
<dbReference type="InterPro" id="IPR038770">
    <property type="entry name" value="Na+/solute_symporter_sf"/>
</dbReference>
<proteinExistence type="inferred from homology"/>